<comment type="caution">
    <text evidence="7">The sequence shown here is derived from an EMBL/GenBank/DDBJ whole genome shotgun (WGS) entry which is preliminary data.</text>
</comment>
<dbReference type="Gene3D" id="1.10.1740.10">
    <property type="match status" value="1"/>
</dbReference>
<evidence type="ECO:0000313" key="8">
    <source>
        <dbReference type="Proteomes" id="UP000824200"/>
    </source>
</evidence>
<dbReference type="InterPro" id="IPR036388">
    <property type="entry name" value="WH-like_DNA-bd_sf"/>
</dbReference>
<dbReference type="PANTHER" id="PTHR43133:SF51">
    <property type="entry name" value="RNA POLYMERASE SIGMA FACTOR"/>
    <property type="match status" value="1"/>
</dbReference>
<organism evidence="7 8">
    <name type="scientific">Candidatus Fimimonas gallinarum</name>
    <dbReference type="NCBI Taxonomy" id="2840821"/>
    <lineage>
        <taxon>Bacteria</taxon>
        <taxon>Pseudomonadati</taxon>
        <taxon>Myxococcota</taxon>
        <taxon>Myxococcia</taxon>
        <taxon>Myxococcales</taxon>
        <taxon>Cystobacterineae</taxon>
        <taxon>Myxococcaceae</taxon>
        <taxon>Myxococcaceae incertae sedis</taxon>
        <taxon>Candidatus Fimimonas</taxon>
    </lineage>
</organism>
<comment type="similarity">
    <text evidence="1">Belongs to the sigma-70 factor family. ECF subfamily.</text>
</comment>
<dbReference type="SUPFAM" id="SSF88659">
    <property type="entry name" value="Sigma3 and sigma4 domains of RNA polymerase sigma factors"/>
    <property type="match status" value="1"/>
</dbReference>
<dbReference type="GO" id="GO:0016987">
    <property type="term" value="F:sigma factor activity"/>
    <property type="evidence" value="ECO:0007669"/>
    <property type="project" value="UniProtKB-KW"/>
</dbReference>
<dbReference type="NCBIfam" id="TIGR02937">
    <property type="entry name" value="sigma70-ECF"/>
    <property type="match status" value="1"/>
</dbReference>
<accession>A0A9D1E3I1</accession>
<feature type="domain" description="RNA polymerase sigma factor 70 region 4 type 2" evidence="6">
    <location>
        <begin position="126"/>
        <end position="176"/>
    </location>
</feature>
<evidence type="ECO:0000256" key="3">
    <source>
        <dbReference type="ARBA" id="ARBA00023082"/>
    </source>
</evidence>
<feature type="domain" description="RNA polymerase sigma-70 region 2" evidence="5">
    <location>
        <begin position="36"/>
        <end position="98"/>
    </location>
</feature>
<dbReference type="InterPro" id="IPR039425">
    <property type="entry name" value="RNA_pol_sigma-70-like"/>
</dbReference>
<dbReference type="EMBL" id="DVHL01000018">
    <property type="protein sequence ID" value="HIR65725.1"/>
    <property type="molecule type" value="Genomic_DNA"/>
</dbReference>
<evidence type="ECO:0000256" key="4">
    <source>
        <dbReference type="ARBA" id="ARBA00023163"/>
    </source>
</evidence>
<dbReference type="Proteomes" id="UP000824200">
    <property type="component" value="Unassembled WGS sequence"/>
</dbReference>
<evidence type="ECO:0000256" key="2">
    <source>
        <dbReference type="ARBA" id="ARBA00023015"/>
    </source>
</evidence>
<evidence type="ECO:0000256" key="1">
    <source>
        <dbReference type="ARBA" id="ARBA00010641"/>
    </source>
</evidence>
<dbReference type="InterPro" id="IPR013249">
    <property type="entry name" value="RNA_pol_sigma70_r4_t2"/>
</dbReference>
<reference evidence="7" key="1">
    <citation type="submission" date="2020-10" db="EMBL/GenBank/DDBJ databases">
        <authorList>
            <person name="Gilroy R."/>
        </authorList>
    </citation>
    <scope>NUCLEOTIDE SEQUENCE</scope>
    <source>
        <strain evidence="7">CHK121-14286</strain>
    </source>
</reference>
<dbReference type="Pfam" id="PF04542">
    <property type="entry name" value="Sigma70_r2"/>
    <property type="match status" value="1"/>
</dbReference>
<evidence type="ECO:0000313" key="7">
    <source>
        <dbReference type="EMBL" id="HIR65725.1"/>
    </source>
</evidence>
<evidence type="ECO:0000259" key="6">
    <source>
        <dbReference type="Pfam" id="PF08281"/>
    </source>
</evidence>
<dbReference type="InterPro" id="IPR014284">
    <property type="entry name" value="RNA_pol_sigma-70_dom"/>
</dbReference>
<keyword evidence="4" id="KW-0804">Transcription</keyword>
<dbReference type="Gene3D" id="1.10.10.10">
    <property type="entry name" value="Winged helix-like DNA-binding domain superfamily/Winged helix DNA-binding domain"/>
    <property type="match status" value="1"/>
</dbReference>
<dbReference type="InterPro" id="IPR013324">
    <property type="entry name" value="RNA_pol_sigma_r3/r4-like"/>
</dbReference>
<dbReference type="InterPro" id="IPR013325">
    <property type="entry name" value="RNA_pol_sigma_r2"/>
</dbReference>
<dbReference type="PANTHER" id="PTHR43133">
    <property type="entry name" value="RNA POLYMERASE ECF-TYPE SIGMA FACTO"/>
    <property type="match status" value="1"/>
</dbReference>
<dbReference type="InterPro" id="IPR007627">
    <property type="entry name" value="RNA_pol_sigma70_r2"/>
</dbReference>
<dbReference type="SUPFAM" id="SSF88946">
    <property type="entry name" value="Sigma2 domain of RNA polymerase sigma factors"/>
    <property type="match status" value="1"/>
</dbReference>
<dbReference type="AlphaFoldDB" id="A0A9D1E3I1"/>
<dbReference type="Pfam" id="PF08281">
    <property type="entry name" value="Sigma70_r4_2"/>
    <property type="match status" value="1"/>
</dbReference>
<sequence length="185" mass="21004">MQLQKAVKPRSADIERCILEIAENKPNALEQLYGLVSSAVYAYALTVTKNTFDAMDVMQECIVKVYESAGNYRSRGKPMAWILTIAKNLCYSKFRLQAHTCEMTDEQLEKQFADNEKMSVEDRLVVAKCLEMLSAQERTVVVLHAMSGLRHTDIAKLLQLPLSTVLSKYNRAIKKLKNILSEENL</sequence>
<keyword evidence="3" id="KW-0731">Sigma factor</keyword>
<evidence type="ECO:0000259" key="5">
    <source>
        <dbReference type="Pfam" id="PF04542"/>
    </source>
</evidence>
<dbReference type="GO" id="GO:0003677">
    <property type="term" value="F:DNA binding"/>
    <property type="evidence" value="ECO:0007669"/>
    <property type="project" value="InterPro"/>
</dbReference>
<protein>
    <submittedName>
        <fullName evidence="7">RNA polymerase sigma factor</fullName>
    </submittedName>
</protein>
<reference evidence="7" key="2">
    <citation type="journal article" date="2021" name="PeerJ">
        <title>Extensive microbial diversity within the chicken gut microbiome revealed by metagenomics and culture.</title>
        <authorList>
            <person name="Gilroy R."/>
            <person name="Ravi A."/>
            <person name="Getino M."/>
            <person name="Pursley I."/>
            <person name="Horton D.L."/>
            <person name="Alikhan N.F."/>
            <person name="Baker D."/>
            <person name="Gharbi K."/>
            <person name="Hall N."/>
            <person name="Watson M."/>
            <person name="Adriaenssens E.M."/>
            <person name="Foster-Nyarko E."/>
            <person name="Jarju S."/>
            <person name="Secka A."/>
            <person name="Antonio M."/>
            <person name="Oren A."/>
            <person name="Chaudhuri R.R."/>
            <person name="La Ragione R."/>
            <person name="Hildebrand F."/>
            <person name="Pallen M.J."/>
        </authorList>
    </citation>
    <scope>NUCLEOTIDE SEQUENCE</scope>
    <source>
        <strain evidence="7">CHK121-14286</strain>
    </source>
</reference>
<dbReference type="GO" id="GO:0006352">
    <property type="term" value="P:DNA-templated transcription initiation"/>
    <property type="evidence" value="ECO:0007669"/>
    <property type="project" value="InterPro"/>
</dbReference>
<gene>
    <name evidence="7" type="ORF">IAC95_02395</name>
</gene>
<proteinExistence type="inferred from homology"/>
<name>A0A9D1E3I1_9BACT</name>
<keyword evidence="2" id="KW-0805">Transcription regulation</keyword>